<evidence type="ECO:0000313" key="1">
    <source>
        <dbReference type="EMBL" id="MBB4743339.1"/>
    </source>
</evidence>
<proteinExistence type="predicted"/>
<dbReference type="AlphaFoldDB" id="A0A7W7H3W4"/>
<comment type="caution">
    <text evidence="1">The sequence shown here is derived from an EMBL/GenBank/DDBJ whole genome shotgun (WGS) entry which is preliminary data.</text>
</comment>
<accession>A0A7W7H3W4</accession>
<dbReference type="RefSeq" id="WP_185043625.1">
    <property type="nucleotide sequence ID" value="NZ_BAABFG010000005.1"/>
</dbReference>
<reference evidence="1 2" key="1">
    <citation type="submission" date="2020-08" db="EMBL/GenBank/DDBJ databases">
        <title>Sequencing the genomes of 1000 actinobacteria strains.</title>
        <authorList>
            <person name="Klenk H.-P."/>
        </authorList>
    </citation>
    <scope>NUCLEOTIDE SEQUENCE [LARGE SCALE GENOMIC DNA]</scope>
    <source>
        <strain evidence="1 2">DSM 45809</strain>
    </source>
</reference>
<name>A0A7W7H3W4_9ACTN</name>
<dbReference type="Proteomes" id="UP000546162">
    <property type="component" value="Unassembled WGS sequence"/>
</dbReference>
<sequence length="64" mass="7021">MRWPRWCQTGAALLWEGLIAVGAAHFGAAVPPPTGLRAERLLWTQLGEVQQLLPLLDMADREAA</sequence>
<dbReference type="EMBL" id="JACHNB010000001">
    <property type="protein sequence ID" value="MBB4743339.1"/>
    <property type="molecule type" value="Genomic_DNA"/>
</dbReference>
<organism evidence="1 2">
    <name type="scientific">Actinoplanes octamycinicus</name>
    <dbReference type="NCBI Taxonomy" id="135948"/>
    <lineage>
        <taxon>Bacteria</taxon>
        <taxon>Bacillati</taxon>
        <taxon>Actinomycetota</taxon>
        <taxon>Actinomycetes</taxon>
        <taxon>Micromonosporales</taxon>
        <taxon>Micromonosporaceae</taxon>
        <taxon>Actinoplanes</taxon>
    </lineage>
</organism>
<gene>
    <name evidence="1" type="ORF">BJY16_006798</name>
</gene>
<keyword evidence="2" id="KW-1185">Reference proteome</keyword>
<protein>
    <submittedName>
        <fullName evidence="1">Uncharacterized protein</fullName>
    </submittedName>
</protein>
<evidence type="ECO:0000313" key="2">
    <source>
        <dbReference type="Proteomes" id="UP000546162"/>
    </source>
</evidence>